<dbReference type="EMBL" id="NVQC01000034">
    <property type="protein sequence ID" value="PTL35017.1"/>
    <property type="molecule type" value="Genomic_DNA"/>
</dbReference>
<evidence type="ECO:0000313" key="3">
    <source>
        <dbReference type="EMBL" id="PTL35017.1"/>
    </source>
</evidence>
<name>A0A2T4TV68_9BACT</name>
<evidence type="ECO:0000259" key="1">
    <source>
        <dbReference type="Pfam" id="PF13542"/>
    </source>
</evidence>
<sequence length="163" mass="18827">MEDRLLYAKLLGIEFPWLISRVQVDMPAERIDVWVEEASGARFACAVCQQDAPVYDHTPEQAWRHLDTCQCRTYVHASLPRTNCPKDGVKQVRSPWAEPRSQFTRLFEMRMIDTLKECDVTGVTRLTGTSWDETWGVMMRAVDRGLARKDRRVPARIGIDEKS</sequence>
<feature type="non-terminal residue" evidence="3">
    <location>
        <position position="163"/>
    </location>
</feature>
<dbReference type="EMBL" id="NVQC01000014">
    <property type="protein sequence ID" value="PTL36600.1"/>
    <property type="molecule type" value="Genomic_DNA"/>
</dbReference>
<proteinExistence type="predicted"/>
<dbReference type="InterPro" id="IPR047951">
    <property type="entry name" value="Transpos_ISL3"/>
</dbReference>
<dbReference type="Proteomes" id="UP000241436">
    <property type="component" value="Unassembled WGS sequence"/>
</dbReference>
<dbReference type="RefSeq" id="WP_133174623.1">
    <property type="nucleotide sequence ID" value="NZ_NVQC01000014.1"/>
</dbReference>
<dbReference type="InterPro" id="IPR032877">
    <property type="entry name" value="Transposase_HTH"/>
</dbReference>
<reference evidence="3 5" key="1">
    <citation type="submission" date="2017-09" db="EMBL/GenBank/DDBJ databases">
        <title>Bloom of a denitrifying methanotroph, Candidatus Methylomirabilis limnetica, in a deep stratified lake.</title>
        <authorList>
            <person name="Graf J.S."/>
            <person name="Marchant H.K."/>
            <person name="Tienken D."/>
            <person name="Hach P.F."/>
            <person name="Brand A."/>
            <person name="Schubert C.J."/>
            <person name="Kuypers M.M."/>
            <person name="Milucka J."/>
        </authorList>
    </citation>
    <scope>NUCLEOTIDE SEQUENCE [LARGE SCALE GENOMIC DNA]</scope>
    <source>
        <strain evidence="3 5">Zug</strain>
    </source>
</reference>
<dbReference type="Pfam" id="PF13542">
    <property type="entry name" value="HTH_Tnp_ISL3"/>
    <property type="match status" value="1"/>
</dbReference>
<keyword evidence="5" id="KW-1185">Reference proteome</keyword>
<protein>
    <submittedName>
        <fullName evidence="3">ISL3 family transposase</fullName>
    </submittedName>
</protein>
<dbReference type="InterPro" id="IPR029261">
    <property type="entry name" value="Transposase_Znf"/>
</dbReference>
<accession>A0A2T4TV68</accession>
<feature type="domain" description="Transposase IS204/IS1001/IS1096/IS1165 helix-turn-helix" evidence="1">
    <location>
        <begin position="95"/>
        <end position="142"/>
    </location>
</feature>
<gene>
    <name evidence="4" type="ORF">CLG94_03580</name>
    <name evidence="3" type="ORF">CLG94_11920</name>
</gene>
<evidence type="ECO:0000313" key="5">
    <source>
        <dbReference type="Proteomes" id="UP000241436"/>
    </source>
</evidence>
<evidence type="ECO:0000259" key="2">
    <source>
        <dbReference type="Pfam" id="PF14690"/>
    </source>
</evidence>
<feature type="domain" description="Transposase IS204/IS1001/IS1096/IS1165 zinc-finger" evidence="2">
    <location>
        <begin position="43"/>
        <end position="85"/>
    </location>
</feature>
<reference evidence="5" key="2">
    <citation type="journal article" date="2018" name="Environ. Microbiol.">
        <title>Bloom of a denitrifying methanotroph, 'Candidatus Methylomirabilis limnetica', in a deep stratified lake.</title>
        <authorList>
            <person name="Graf J.S."/>
            <person name="Mayr M.J."/>
            <person name="Marchant H.K."/>
            <person name="Tienken D."/>
            <person name="Hach P.F."/>
            <person name="Brand A."/>
            <person name="Schubert C.J."/>
            <person name="Kuypers M.M."/>
            <person name="Milucka J."/>
        </authorList>
    </citation>
    <scope>NUCLEOTIDE SEQUENCE [LARGE SCALE GENOMIC DNA]</scope>
    <source>
        <strain evidence="5">Zug</strain>
    </source>
</reference>
<dbReference type="AlphaFoldDB" id="A0A2T4TV68"/>
<dbReference type="PANTHER" id="PTHR33498">
    <property type="entry name" value="TRANSPOSASE FOR INSERTION SEQUENCE ELEMENT IS1557"/>
    <property type="match status" value="1"/>
</dbReference>
<dbReference type="OrthoDB" id="46712at2"/>
<evidence type="ECO:0000313" key="4">
    <source>
        <dbReference type="EMBL" id="PTL36600.1"/>
    </source>
</evidence>
<comment type="caution">
    <text evidence="3">The sequence shown here is derived from an EMBL/GenBank/DDBJ whole genome shotgun (WGS) entry which is preliminary data.</text>
</comment>
<dbReference type="PANTHER" id="PTHR33498:SF1">
    <property type="entry name" value="TRANSPOSASE FOR INSERTION SEQUENCE ELEMENT IS1557"/>
    <property type="match status" value="1"/>
</dbReference>
<organism evidence="3 5">
    <name type="scientific">Candidatus Methylomirabilis limnetica</name>
    <dbReference type="NCBI Taxonomy" id="2033718"/>
    <lineage>
        <taxon>Bacteria</taxon>
        <taxon>Candidatus Methylomirabilota</taxon>
        <taxon>Candidatus Methylomirabilia</taxon>
        <taxon>Candidatus Methylomirabilales</taxon>
        <taxon>Candidatus Methylomirabilaceae</taxon>
        <taxon>Candidatus Methylomirabilis</taxon>
    </lineage>
</organism>
<dbReference type="Pfam" id="PF14690">
    <property type="entry name" value="Zn_ribbon_ISL3"/>
    <property type="match status" value="1"/>
</dbReference>